<organism evidence="2 3">
    <name type="scientific">Exidia glandulosa HHB12029</name>
    <dbReference type="NCBI Taxonomy" id="1314781"/>
    <lineage>
        <taxon>Eukaryota</taxon>
        <taxon>Fungi</taxon>
        <taxon>Dikarya</taxon>
        <taxon>Basidiomycota</taxon>
        <taxon>Agaricomycotina</taxon>
        <taxon>Agaricomycetes</taxon>
        <taxon>Auriculariales</taxon>
        <taxon>Exidiaceae</taxon>
        <taxon>Exidia</taxon>
    </lineage>
</organism>
<feature type="transmembrane region" description="Helical" evidence="1">
    <location>
        <begin position="20"/>
        <end position="46"/>
    </location>
</feature>
<dbReference type="Proteomes" id="UP000077266">
    <property type="component" value="Unassembled WGS sequence"/>
</dbReference>
<feature type="transmembrane region" description="Helical" evidence="1">
    <location>
        <begin position="201"/>
        <end position="223"/>
    </location>
</feature>
<evidence type="ECO:0000313" key="3">
    <source>
        <dbReference type="Proteomes" id="UP000077266"/>
    </source>
</evidence>
<feature type="transmembrane region" description="Helical" evidence="1">
    <location>
        <begin position="147"/>
        <end position="167"/>
    </location>
</feature>
<keyword evidence="1" id="KW-1133">Transmembrane helix</keyword>
<keyword evidence="3" id="KW-1185">Reference proteome</keyword>
<accession>A0A165K5C1</accession>
<keyword evidence="1" id="KW-0472">Membrane</keyword>
<evidence type="ECO:0000256" key="1">
    <source>
        <dbReference type="SAM" id="Phobius"/>
    </source>
</evidence>
<dbReference type="OrthoDB" id="100006at2759"/>
<protein>
    <submittedName>
        <fullName evidence="2">Uncharacterized protein</fullName>
    </submittedName>
</protein>
<dbReference type="STRING" id="1314781.A0A165K5C1"/>
<sequence length="264" mass="29387">MVTRKSQCVKPLSNVEYGGLIGVIVACLASLTAVLIALVVVACRALRKRYCDVQGRQTLRKIFATHLDVYALCLLLECAVEAVGGILSIRWLGVDVAVQCSRICVIQGALKAFGMSGVQMYTLAIAVHTFLVIVAQWKPRKGFRLPIAVVFSGLLYRAMFFAIVALASKQHDTPPGPSIFEPTPLWCTISDEYRWFRVTMVYVWVGANTVISNVLYLVLFLYIRGNLVIDPNCIWRMRLRRAPPPTVRLDNECSMSCLSLKMLA</sequence>
<gene>
    <name evidence="2" type="ORF">EXIGLDRAFT_765895</name>
</gene>
<dbReference type="InParanoid" id="A0A165K5C1"/>
<feature type="transmembrane region" description="Helical" evidence="1">
    <location>
        <begin position="112"/>
        <end position="135"/>
    </location>
</feature>
<dbReference type="EMBL" id="KV425951">
    <property type="protein sequence ID" value="KZV95818.1"/>
    <property type="molecule type" value="Genomic_DNA"/>
</dbReference>
<feature type="transmembrane region" description="Helical" evidence="1">
    <location>
        <begin position="67"/>
        <end position="92"/>
    </location>
</feature>
<name>A0A165K5C1_EXIGL</name>
<dbReference type="PROSITE" id="PS51257">
    <property type="entry name" value="PROKAR_LIPOPROTEIN"/>
    <property type="match status" value="1"/>
</dbReference>
<proteinExistence type="predicted"/>
<reference evidence="2 3" key="1">
    <citation type="journal article" date="2016" name="Mol. Biol. Evol.">
        <title>Comparative Genomics of Early-Diverging Mushroom-Forming Fungi Provides Insights into the Origins of Lignocellulose Decay Capabilities.</title>
        <authorList>
            <person name="Nagy L.G."/>
            <person name="Riley R."/>
            <person name="Tritt A."/>
            <person name="Adam C."/>
            <person name="Daum C."/>
            <person name="Floudas D."/>
            <person name="Sun H."/>
            <person name="Yadav J.S."/>
            <person name="Pangilinan J."/>
            <person name="Larsson K.H."/>
            <person name="Matsuura K."/>
            <person name="Barry K."/>
            <person name="Labutti K."/>
            <person name="Kuo R."/>
            <person name="Ohm R.A."/>
            <person name="Bhattacharya S.S."/>
            <person name="Shirouzu T."/>
            <person name="Yoshinaga Y."/>
            <person name="Martin F.M."/>
            <person name="Grigoriev I.V."/>
            <person name="Hibbett D.S."/>
        </authorList>
    </citation>
    <scope>NUCLEOTIDE SEQUENCE [LARGE SCALE GENOMIC DNA]</scope>
    <source>
        <strain evidence="2 3">HHB12029</strain>
    </source>
</reference>
<keyword evidence="1" id="KW-0812">Transmembrane</keyword>
<dbReference type="AlphaFoldDB" id="A0A165K5C1"/>
<evidence type="ECO:0000313" key="2">
    <source>
        <dbReference type="EMBL" id="KZV95818.1"/>
    </source>
</evidence>